<organism evidence="4 5">
    <name type="scientific">Variovorax boronicumulans</name>
    <dbReference type="NCBI Taxonomy" id="436515"/>
    <lineage>
        <taxon>Bacteria</taxon>
        <taxon>Pseudomonadati</taxon>
        <taxon>Pseudomonadota</taxon>
        <taxon>Betaproteobacteria</taxon>
        <taxon>Burkholderiales</taxon>
        <taxon>Comamonadaceae</taxon>
        <taxon>Variovorax</taxon>
    </lineage>
</organism>
<dbReference type="Pfam" id="PF02826">
    <property type="entry name" value="2-Hacid_dh_C"/>
    <property type="match status" value="1"/>
</dbReference>
<dbReference type="EMBL" id="CP023284">
    <property type="protein sequence ID" value="ATA55611.1"/>
    <property type="molecule type" value="Genomic_DNA"/>
</dbReference>
<dbReference type="GO" id="GO:0051287">
    <property type="term" value="F:NAD binding"/>
    <property type="evidence" value="ECO:0007669"/>
    <property type="project" value="InterPro"/>
</dbReference>
<dbReference type="SUPFAM" id="SSF51735">
    <property type="entry name" value="NAD(P)-binding Rossmann-fold domains"/>
    <property type="match status" value="1"/>
</dbReference>
<evidence type="ECO:0000313" key="5">
    <source>
        <dbReference type="Proteomes" id="UP000217154"/>
    </source>
</evidence>
<dbReference type="PANTHER" id="PTHR43333:SF1">
    <property type="entry name" value="D-ISOMER SPECIFIC 2-HYDROXYACID DEHYDROGENASE NAD-BINDING DOMAIN-CONTAINING PROTEIN"/>
    <property type="match status" value="1"/>
</dbReference>
<evidence type="ECO:0000259" key="3">
    <source>
        <dbReference type="Pfam" id="PF02826"/>
    </source>
</evidence>
<evidence type="ECO:0000256" key="2">
    <source>
        <dbReference type="ARBA" id="ARBA00023027"/>
    </source>
</evidence>
<dbReference type="InterPro" id="IPR006140">
    <property type="entry name" value="D-isomer_DH_NAD-bd"/>
</dbReference>
<dbReference type="PANTHER" id="PTHR43333">
    <property type="entry name" value="2-HACID_DH_C DOMAIN-CONTAINING PROTEIN"/>
    <property type="match status" value="1"/>
</dbReference>
<accession>A0A250DNB9</accession>
<sequence>MNDSNPNPAGAVALCCSHVEGATWESRLRAALPKASLTVWPAVAAEAECAIVWSPTQAFMDAHPRLRVIFNMGAGVDALMRLRLPTHARVVRIEDGGMAVQMADYVCHAVLRHFREFDAYADDAAAHNWRPRKPRLRADFPVGVMGLGALGLRVTETLVKFDFPVLGWSQSIKHVEGVTCLAGADAFDEFLSRTRILVCMLPLTPLTRDIVCSATLSRLLPGGYFINVARGAHLVESDLLALIQSGHLAGATLDVTREEPLPPGHPFWTCPQIALTPHIAGQTVIDEAITQIASKINAGFGDPRLSGFVDPERGY</sequence>
<dbReference type="RefSeq" id="WP_095745961.1">
    <property type="nucleotide sequence ID" value="NZ_CP023284.1"/>
</dbReference>
<dbReference type="AlphaFoldDB" id="A0A250DNB9"/>
<evidence type="ECO:0000256" key="1">
    <source>
        <dbReference type="ARBA" id="ARBA00023002"/>
    </source>
</evidence>
<dbReference type="Proteomes" id="UP000217154">
    <property type="component" value="Chromosome"/>
</dbReference>
<keyword evidence="4" id="KW-0670">Pyruvate</keyword>
<dbReference type="InterPro" id="IPR036291">
    <property type="entry name" value="NAD(P)-bd_dom_sf"/>
</dbReference>
<evidence type="ECO:0000313" key="4">
    <source>
        <dbReference type="EMBL" id="ATA55611.1"/>
    </source>
</evidence>
<feature type="domain" description="D-isomer specific 2-hydroxyacid dehydrogenase NAD-binding" evidence="3">
    <location>
        <begin position="109"/>
        <end position="280"/>
    </location>
</feature>
<dbReference type="GO" id="GO:0016491">
    <property type="term" value="F:oxidoreductase activity"/>
    <property type="evidence" value="ECO:0007669"/>
    <property type="project" value="UniProtKB-KW"/>
</dbReference>
<dbReference type="SUPFAM" id="SSF52283">
    <property type="entry name" value="Formate/glycerate dehydrogenase catalytic domain-like"/>
    <property type="match status" value="1"/>
</dbReference>
<keyword evidence="1" id="KW-0560">Oxidoreductase</keyword>
<protein>
    <submittedName>
        <fullName evidence="4">Glyoxylate/hydroxypyruvate reductase A</fullName>
    </submittedName>
</protein>
<dbReference type="KEGG" id="vbo:CKY39_22060"/>
<gene>
    <name evidence="4" type="ORF">CKY39_22060</name>
</gene>
<proteinExistence type="predicted"/>
<dbReference type="Gene3D" id="3.40.50.720">
    <property type="entry name" value="NAD(P)-binding Rossmann-like Domain"/>
    <property type="match status" value="2"/>
</dbReference>
<name>A0A250DNB9_9BURK</name>
<reference evidence="4 5" key="1">
    <citation type="submission" date="2017-09" db="EMBL/GenBank/DDBJ databases">
        <title>The diverse metabolic capabilities of V. boronicumulans make it an excellent choice for continued studies on novel biodegradation.</title>
        <authorList>
            <person name="Sun S."/>
        </authorList>
    </citation>
    <scope>NUCLEOTIDE SEQUENCE [LARGE SCALE GENOMIC DNA]</scope>
    <source>
        <strain evidence="4 5">J1</strain>
    </source>
</reference>
<dbReference type="CDD" id="cd12164">
    <property type="entry name" value="GDH_like_2"/>
    <property type="match status" value="1"/>
</dbReference>
<keyword evidence="2" id="KW-0520">NAD</keyword>